<proteinExistence type="inferred from homology"/>
<sequence>MTYVMYFFMLGVVAGSVVVASNPSPYFGALGLVTVAGMGCGMLVGRGVCFLSLVLFLIYLGGMLVMFAYSAALAAEPHPEWLGSSSVAVNSGAYLVAVVGGGSLFWEGWKGGPGRAADELTEFAVVRADTEGADLFYSSGGCMLLLAGWTLLLSLIVVLEVCRVVSRGALPAV</sequence>
<evidence type="ECO:0000256" key="4">
    <source>
        <dbReference type="ARBA" id="ARBA00021095"/>
    </source>
</evidence>
<name>A0A1L1W5K4_9GOBI</name>
<keyword evidence="13 15" id="KW-0472">Membrane</keyword>
<comment type="function">
    <text evidence="15">Core subunit of the mitochondrial membrane respiratory chain NADH dehydrogenase (Complex I) which catalyzes electron transfer from NADH through the respiratory chain, using ubiquinone as an electron acceptor. Essential for the catalytic activity and assembly of complex I.</text>
</comment>
<dbReference type="Pfam" id="PF00499">
    <property type="entry name" value="Oxidored_q3"/>
    <property type="match status" value="1"/>
</dbReference>
<evidence type="ECO:0000256" key="6">
    <source>
        <dbReference type="ARBA" id="ARBA00022660"/>
    </source>
</evidence>
<evidence type="ECO:0000256" key="13">
    <source>
        <dbReference type="ARBA" id="ARBA00023136"/>
    </source>
</evidence>
<evidence type="ECO:0000256" key="1">
    <source>
        <dbReference type="ARBA" id="ARBA00004225"/>
    </source>
</evidence>
<dbReference type="InterPro" id="IPR042106">
    <property type="entry name" value="Nuo/plastoQ_OxRdtase_6_NuoJ"/>
</dbReference>
<feature type="transmembrane region" description="Helical" evidence="15">
    <location>
        <begin position="6"/>
        <end position="21"/>
    </location>
</feature>
<keyword evidence="6 15" id="KW-0679">Respiratory chain</keyword>
<organism evidence="16">
    <name type="scientific">Eugnathogobius oligactis</name>
    <dbReference type="NCBI Taxonomy" id="150322"/>
    <lineage>
        <taxon>Eukaryota</taxon>
        <taxon>Metazoa</taxon>
        <taxon>Chordata</taxon>
        <taxon>Craniata</taxon>
        <taxon>Vertebrata</taxon>
        <taxon>Euteleostomi</taxon>
        <taxon>Actinopterygii</taxon>
        <taxon>Neopterygii</taxon>
        <taxon>Teleostei</taxon>
        <taxon>Neoteleostei</taxon>
        <taxon>Acanthomorphata</taxon>
        <taxon>Gobiaria</taxon>
        <taxon>Gobiiformes</taxon>
        <taxon>Gobioidei</taxon>
        <taxon>Gobiidae</taxon>
        <taxon>Gobionellinae</taxon>
        <taxon>Eugnathogobius</taxon>
    </lineage>
</organism>
<feature type="transmembrane region" description="Helical" evidence="15">
    <location>
        <begin position="50"/>
        <end position="75"/>
    </location>
</feature>
<dbReference type="CTD" id="4541"/>
<dbReference type="EMBL" id="KJ082038">
    <property type="protein sequence ID" value="AHL44138.1"/>
    <property type="molecule type" value="Genomic_DNA"/>
</dbReference>
<feature type="transmembrane region" description="Helical" evidence="15">
    <location>
        <begin position="135"/>
        <end position="159"/>
    </location>
</feature>
<protein>
    <recommendedName>
        <fullName evidence="4 15">NADH-ubiquinone oxidoreductase chain 6</fullName>
        <ecNumber evidence="3 15">7.1.1.2</ecNumber>
    </recommendedName>
</protein>
<dbReference type="EC" id="7.1.1.2" evidence="3 15"/>
<keyword evidence="11 15" id="KW-0520">NAD</keyword>
<evidence type="ECO:0000256" key="8">
    <source>
        <dbReference type="ARBA" id="ARBA00022967"/>
    </source>
</evidence>
<evidence type="ECO:0000256" key="9">
    <source>
        <dbReference type="ARBA" id="ARBA00022982"/>
    </source>
</evidence>
<evidence type="ECO:0000256" key="3">
    <source>
        <dbReference type="ARBA" id="ARBA00012944"/>
    </source>
</evidence>
<keyword evidence="10 15" id="KW-1133">Transmembrane helix</keyword>
<dbReference type="AlphaFoldDB" id="A0A1L1W5K4"/>
<evidence type="ECO:0000256" key="14">
    <source>
        <dbReference type="ARBA" id="ARBA00049551"/>
    </source>
</evidence>
<gene>
    <name evidence="16" type="primary">ND6</name>
</gene>
<reference evidence="16" key="1">
    <citation type="submission" date="2014-01" db="EMBL/GenBank/DDBJ databases">
        <title>The complete mitochondrial genome of the big mouth stream goby Pseudogobiopsis oligactis (Teleostei, Gobiidae).</title>
        <authorList>
            <person name="Huang S.-P."/>
            <person name="Chen I.-S."/>
        </authorList>
    </citation>
    <scope>NUCLEOTIDE SEQUENCE</scope>
</reference>
<comment type="subcellular location">
    <subcellularLocation>
        <location evidence="1 15">Mitochondrion membrane</location>
        <topology evidence="1 15">Multi-pass membrane protein</topology>
    </subcellularLocation>
</comment>
<keyword evidence="12 15" id="KW-0496">Mitochondrion</keyword>
<feature type="transmembrane region" description="Helical" evidence="15">
    <location>
        <begin position="26"/>
        <end position="44"/>
    </location>
</feature>
<evidence type="ECO:0000313" key="16">
    <source>
        <dbReference type="EMBL" id="AHL44138.1"/>
    </source>
</evidence>
<evidence type="ECO:0000256" key="2">
    <source>
        <dbReference type="ARBA" id="ARBA00005698"/>
    </source>
</evidence>
<dbReference type="PANTHER" id="PTHR11435:SF1">
    <property type="entry name" value="NADH-UBIQUINONE OXIDOREDUCTASE CHAIN 6"/>
    <property type="match status" value="1"/>
</dbReference>
<comment type="similarity">
    <text evidence="2 15">Belongs to the complex I subunit 6 family.</text>
</comment>
<dbReference type="RefSeq" id="YP_009340942.1">
    <property type="nucleotide sequence ID" value="NC_033391.1"/>
</dbReference>
<evidence type="ECO:0000256" key="11">
    <source>
        <dbReference type="ARBA" id="ARBA00023027"/>
    </source>
</evidence>
<dbReference type="Gene3D" id="1.20.120.1200">
    <property type="entry name" value="NADH-ubiquinone/plastoquinone oxidoreductase chain 6, subunit NuoJ"/>
    <property type="match status" value="1"/>
</dbReference>
<keyword evidence="7 15" id="KW-0812">Transmembrane</keyword>
<dbReference type="GO" id="GO:0008137">
    <property type="term" value="F:NADH dehydrogenase (ubiquinone) activity"/>
    <property type="evidence" value="ECO:0007669"/>
    <property type="project" value="UniProtKB-UniRule"/>
</dbReference>
<keyword evidence="15" id="KW-0830">Ubiquinone</keyword>
<keyword evidence="5 15" id="KW-0813">Transport</keyword>
<dbReference type="GO" id="GO:0031966">
    <property type="term" value="C:mitochondrial membrane"/>
    <property type="evidence" value="ECO:0007669"/>
    <property type="project" value="UniProtKB-SubCell"/>
</dbReference>
<evidence type="ECO:0000256" key="10">
    <source>
        <dbReference type="ARBA" id="ARBA00022989"/>
    </source>
</evidence>
<geneLocation type="mitochondrion" evidence="16"/>
<dbReference type="GeneID" id="30862303"/>
<keyword evidence="9 15" id="KW-0249">Electron transport</keyword>
<dbReference type="InterPro" id="IPR050269">
    <property type="entry name" value="ComplexI_Subunit6"/>
</dbReference>
<comment type="catalytic activity">
    <reaction evidence="14 15">
        <text>a ubiquinone + NADH + 5 H(+)(in) = a ubiquinol + NAD(+) + 4 H(+)(out)</text>
        <dbReference type="Rhea" id="RHEA:29091"/>
        <dbReference type="Rhea" id="RHEA-COMP:9565"/>
        <dbReference type="Rhea" id="RHEA-COMP:9566"/>
        <dbReference type="ChEBI" id="CHEBI:15378"/>
        <dbReference type="ChEBI" id="CHEBI:16389"/>
        <dbReference type="ChEBI" id="CHEBI:17976"/>
        <dbReference type="ChEBI" id="CHEBI:57540"/>
        <dbReference type="ChEBI" id="CHEBI:57945"/>
        <dbReference type="EC" id="7.1.1.2"/>
    </reaction>
</comment>
<evidence type="ECO:0000256" key="5">
    <source>
        <dbReference type="ARBA" id="ARBA00022448"/>
    </source>
</evidence>
<keyword evidence="8 15" id="KW-1278">Translocase</keyword>
<dbReference type="InterPro" id="IPR001457">
    <property type="entry name" value="NADH_UbQ/plastoQ_OxRdtase_su6"/>
</dbReference>
<evidence type="ECO:0000256" key="12">
    <source>
        <dbReference type="ARBA" id="ARBA00023128"/>
    </source>
</evidence>
<evidence type="ECO:0000256" key="15">
    <source>
        <dbReference type="RuleBase" id="RU004430"/>
    </source>
</evidence>
<evidence type="ECO:0000256" key="7">
    <source>
        <dbReference type="ARBA" id="ARBA00022692"/>
    </source>
</evidence>
<dbReference type="PANTHER" id="PTHR11435">
    <property type="entry name" value="NADH UBIQUINONE OXIDOREDUCTASE SUBUNIT ND6"/>
    <property type="match status" value="1"/>
</dbReference>
<accession>A0A1L1W5K4</accession>